<comment type="caution">
    <text evidence="8">The sequence shown here is derived from an EMBL/GenBank/DDBJ whole genome shotgun (WGS) entry which is preliminary data.</text>
</comment>
<dbReference type="InterPro" id="IPR036250">
    <property type="entry name" value="AcylCo_DH-like_C"/>
</dbReference>
<keyword evidence="5" id="KW-0560">Oxidoreductase</keyword>
<reference evidence="8 9" key="1">
    <citation type="submission" date="2018-11" db="EMBL/GenBank/DDBJ databases">
        <title>Sequencing the genomes of 1000 actinobacteria strains.</title>
        <authorList>
            <person name="Klenk H.-P."/>
        </authorList>
    </citation>
    <scope>NUCLEOTIDE SEQUENCE [LARGE SCALE GENOMIC DNA]</scope>
    <source>
        <strain evidence="8 9">DSM 44254</strain>
    </source>
</reference>
<evidence type="ECO:0000259" key="7">
    <source>
        <dbReference type="Pfam" id="PF02771"/>
    </source>
</evidence>
<dbReference type="Pfam" id="PF02771">
    <property type="entry name" value="Acyl-CoA_dh_N"/>
    <property type="match status" value="1"/>
</dbReference>
<dbReference type="PANTHER" id="PTHR43884">
    <property type="entry name" value="ACYL-COA DEHYDROGENASE"/>
    <property type="match status" value="1"/>
</dbReference>
<dbReference type="InterPro" id="IPR009100">
    <property type="entry name" value="AcylCoA_DH/oxidase_NM_dom_sf"/>
</dbReference>
<keyword evidence="4" id="KW-0274">FAD</keyword>
<comment type="cofactor">
    <cofactor evidence="1">
        <name>FAD</name>
        <dbReference type="ChEBI" id="CHEBI:57692"/>
    </cofactor>
</comment>
<organism evidence="8 9">
    <name type="scientific">Actinocorallia herbida</name>
    <dbReference type="NCBI Taxonomy" id="58109"/>
    <lineage>
        <taxon>Bacteria</taxon>
        <taxon>Bacillati</taxon>
        <taxon>Actinomycetota</taxon>
        <taxon>Actinomycetes</taxon>
        <taxon>Streptosporangiales</taxon>
        <taxon>Thermomonosporaceae</taxon>
        <taxon>Actinocorallia</taxon>
    </lineage>
</organism>
<evidence type="ECO:0000256" key="1">
    <source>
        <dbReference type="ARBA" id="ARBA00001974"/>
    </source>
</evidence>
<dbReference type="RefSeq" id="WP_123669026.1">
    <property type="nucleotide sequence ID" value="NZ_RJKE01000001.1"/>
</dbReference>
<dbReference type="InterPro" id="IPR013786">
    <property type="entry name" value="AcylCoA_DH/ox_N"/>
</dbReference>
<protein>
    <submittedName>
        <fullName evidence="8">Alkylation response protein AidB-like acyl-CoA dehydrogenase</fullName>
    </submittedName>
</protein>
<evidence type="ECO:0000313" key="8">
    <source>
        <dbReference type="EMBL" id="ROO90013.1"/>
    </source>
</evidence>
<feature type="domain" description="Acyl-CoA dehydrogenase/oxidase C-terminal" evidence="6">
    <location>
        <begin position="218"/>
        <end position="344"/>
    </location>
</feature>
<dbReference type="InterPro" id="IPR009075">
    <property type="entry name" value="AcylCo_DH/oxidase_C"/>
</dbReference>
<dbReference type="SUPFAM" id="SSF47203">
    <property type="entry name" value="Acyl-CoA dehydrogenase C-terminal domain-like"/>
    <property type="match status" value="1"/>
</dbReference>
<evidence type="ECO:0000256" key="5">
    <source>
        <dbReference type="ARBA" id="ARBA00023002"/>
    </source>
</evidence>
<feature type="domain" description="Acyl-CoA dehydrogenase/oxidase N-terminal" evidence="7">
    <location>
        <begin position="10"/>
        <end position="87"/>
    </location>
</feature>
<dbReference type="Proteomes" id="UP000272400">
    <property type="component" value="Unassembled WGS sequence"/>
</dbReference>
<keyword evidence="9" id="KW-1185">Reference proteome</keyword>
<proteinExistence type="inferred from homology"/>
<dbReference type="Pfam" id="PF00441">
    <property type="entry name" value="Acyl-CoA_dh_1"/>
    <property type="match status" value="1"/>
</dbReference>
<dbReference type="InterPro" id="IPR046373">
    <property type="entry name" value="Acyl-CoA_Oxase/DH_mid-dom_sf"/>
</dbReference>
<comment type="similarity">
    <text evidence="2">Belongs to the acyl-CoA dehydrogenase family.</text>
</comment>
<dbReference type="PANTHER" id="PTHR43884:SF20">
    <property type="entry name" value="ACYL-COA DEHYDROGENASE FADE28"/>
    <property type="match status" value="1"/>
</dbReference>
<keyword evidence="3" id="KW-0285">Flavoprotein</keyword>
<dbReference type="InterPro" id="IPR037069">
    <property type="entry name" value="AcylCoA_DH/ox_N_sf"/>
</dbReference>
<name>A0A3N1D8Z6_9ACTN</name>
<evidence type="ECO:0000256" key="3">
    <source>
        <dbReference type="ARBA" id="ARBA00022630"/>
    </source>
</evidence>
<dbReference type="AlphaFoldDB" id="A0A3N1D8Z6"/>
<dbReference type="OrthoDB" id="4367481at2"/>
<evidence type="ECO:0000313" key="9">
    <source>
        <dbReference type="Proteomes" id="UP000272400"/>
    </source>
</evidence>
<sequence>MSDELLSQDEVRAALRGYFADTGGLDEARRLRDAPADDPGYDAGRWKALAGDVGLVSMAAPEGAGGLGLGLVHLTAAAEEAGAVLYAGPLRASVLAAWALGSAEADFDGVLTGAETVAMPQGFAALQPGLVLDGDGLVGGSVPDAAHGMTADVLLAIADTAQGPCAVLVRLGEEGVTRTPVAATDLTARPAALRLDGVPAVRLTAPGDRAALGRVGDAARLLLAAEQVGGAQGCLDHTVAYARIRTQFDQVIGTYQAIQHRCAETAIAVSAARALVFTAAVALDAGAADEAHRLVLLAKAEASDAFEGAAATLIQVNGGIGFTWEHDAHLYYRRAKATAAYDGRPSRLRDEAVASGALALLTR</sequence>
<dbReference type="Gene3D" id="1.10.540.10">
    <property type="entry name" value="Acyl-CoA dehydrogenase/oxidase, N-terminal domain"/>
    <property type="match status" value="1"/>
</dbReference>
<gene>
    <name evidence="8" type="ORF">EDD29_7726</name>
</gene>
<dbReference type="SUPFAM" id="SSF56645">
    <property type="entry name" value="Acyl-CoA dehydrogenase NM domain-like"/>
    <property type="match status" value="1"/>
</dbReference>
<dbReference type="GO" id="GO:0003995">
    <property type="term" value="F:acyl-CoA dehydrogenase activity"/>
    <property type="evidence" value="ECO:0007669"/>
    <property type="project" value="TreeGrafter"/>
</dbReference>
<accession>A0A3N1D8Z6</accession>
<dbReference type="GO" id="GO:0050660">
    <property type="term" value="F:flavin adenine dinucleotide binding"/>
    <property type="evidence" value="ECO:0007669"/>
    <property type="project" value="InterPro"/>
</dbReference>
<evidence type="ECO:0000256" key="4">
    <source>
        <dbReference type="ARBA" id="ARBA00022827"/>
    </source>
</evidence>
<dbReference type="Gene3D" id="2.40.110.10">
    <property type="entry name" value="Butyryl-CoA Dehydrogenase, subunit A, domain 2"/>
    <property type="match status" value="1"/>
</dbReference>
<dbReference type="Gene3D" id="1.20.140.10">
    <property type="entry name" value="Butyryl-CoA Dehydrogenase, subunit A, domain 3"/>
    <property type="match status" value="1"/>
</dbReference>
<evidence type="ECO:0000259" key="6">
    <source>
        <dbReference type="Pfam" id="PF00441"/>
    </source>
</evidence>
<dbReference type="EMBL" id="RJKE01000001">
    <property type="protein sequence ID" value="ROO90013.1"/>
    <property type="molecule type" value="Genomic_DNA"/>
</dbReference>
<evidence type="ECO:0000256" key="2">
    <source>
        <dbReference type="ARBA" id="ARBA00009347"/>
    </source>
</evidence>